<name>A0A1M6BE80_9FIRM</name>
<evidence type="ECO:0000313" key="3">
    <source>
        <dbReference type="Proteomes" id="UP000183954"/>
    </source>
</evidence>
<keyword evidence="3" id="KW-1185">Reference proteome</keyword>
<dbReference type="Proteomes" id="UP000183954">
    <property type="component" value="Unassembled WGS sequence"/>
</dbReference>
<dbReference type="AlphaFoldDB" id="A0A1M6BE80"/>
<evidence type="ECO:0000313" key="2">
    <source>
        <dbReference type="EMBL" id="SHI46986.1"/>
    </source>
</evidence>
<feature type="region of interest" description="Disordered" evidence="1">
    <location>
        <begin position="1"/>
        <end position="20"/>
    </location>
</feature>
<organism evidence="2 3">
    <name type="scientific">Desulfosporosinus lacus DSM 15449</name>
    <dbReference type="NCBI Taxonomy" id="1121420"/>
    <lineage>
        <taxon>Bacteria</taxon>
        <taxon>Bacillati</taxon>
        <taxon>Bacillota</taxon>
        <taxon>Clostridia</taxon>
        <taxon>Eubacteriales</taxon>
        <taxon>Desulfitobacteriaceae</taxon>
        <taxon>Desulfosporosinus</taxon>
    </lineage>
</organism>
<dbReference type="RefSeq" id="WP_073031817.1">
    <property type="nucleotide sequence ID" value="NZ_FQXJ01000018.1"/>
</dbReference>
<proteinExistence type="predicted"/>
<evidence type="ECO:0000256" key="1">
    <source>
        <dbReference type="SAM" id="MobiDB-lite"/>
    </source>
</evidence>
<sequence>MDKKEDKVSKEEEDMLPALQEPIYKTSKTDNLKQRAEIRKQRTDLRHEATKSEVQKYNELFKDLEEETYITIK</sequence>
<feature type="compositionally biased region" description="Basic and acidic residues" evidence="1">
    <location>
        <begin position="1"/>
        <end position="10"/>
    </location>
</feature>
<protein>
    <submittedName>
        <fullName evidence="2">Uncharacterized protein</fullName>
    </submittedName>
</protein>
<gene>
    <name evidence="2" type="ORF">SAMN02746098_04158</name>
</gene>
<reference evidence="3" key="1">
    <citation type="submission" date="2016-11" db="EMBL/GenBank/DDBJ databases">
        <authorList>
            <person name="Varghese N."/>
            <person name="Submissions S."/>
        </authorList>
    </citation>
    <scope>NUCLEOTIDE SEQUENCE [LARGE SCALE GENOMIC DNA]</scope>
    <source>
        <strain evidence="3">DSM 15449</strain>
    </source>
</reference>
<dbReference type="OrthoDB" id="9889467at2"/>
<accession>A0A1M6BE80</accession>
<dbReference type="EMBL" id="FQXJ01000018">
    <property type="protein sequence ID" value="SHI46986.1"/>
    <property type="molecule type" value="Genomic_DNA"/>
</dbReference>